<dbReference type="EMBL" id="BSUK01000001">
    <property type="protein sequence ID" value="GMA23011.1"/>
    <property type="molecule type" value="Genomic_DNA"/>
</dbReference>
<dbReference type="Proteomes" id="UP001157091">
    <property type="component" value="Unassembled WGS sequence"/>
</dbReference>
<name>A0ABQ6HYB2_9MICO</name>
<accession>A0ABQ6HYB2</accession>
<feature type="region of interest" description="Disordered" evidence="1">
    <location>
        <begin position="37"/>
        <end position="64"/>
    </location>
</feature>
<sequence>MRRGRVHLDQRVLERGHVAVGGVEEHAGALVDQPSQLVLPPRHGASTTVRTGGRRAASPWSDDADRPAVHRAVRLAPSLLSACVLGSAAGRRVAAQRSVAAPSASTVTPIAALSVSHGCPPSAVVSRT</sequence>
<gene>
    <name evidence="2" type="ORF">GCM10025864_07700</name>
</gene>
<reference evidence="3" key="1">
    <citation type="journal article" date="2019" name="Int. J. Syst. Evol. Microbiol.">
        <title>The Global Catalogue of Microorganisms (GCM) 10K type strain sequencing project: providing services to taxonomists for standard genome sequencing and annotation.</title>
        <authorList>
            <consortium name="The Broad Institute Genomics Platform"/>
            <consortium name="The Broad Institute Genome Sequencing Center for Infectious Disease"/>
            <person name="Wu L."/>
            <person name="Ma J."/>
        </authorList>
    </citation>
    <scope>NUCLEOTIDE SEQUENCE [LARGE SCALE GENOMIC DNA]</scope>
    <source>
        <strain evidence="3">NBRC 106348</strain>
    </source>
</reference>
<comment type="caution">
    <text evidence="2">The sequence shown here is derived from an EMBL/GenBank/DDBJ whole genome shotgun (WGS) entry which is preliminary data.</text>
</comment>
<organism evidence="2 3">
    <name type="scientific">Luteimicrobium album</name>
    <dbReference type="NCBI Taxonomy" id="1054550"/>
    <lineage>
        <taxon>Bacteria</taxon>
        <taxon>Bacillati</taxon>
        <taxon>Actinomycetota</taxon>
        <taxon>Actinomycetes</taxon>
        <taxon>Micrococcales</taxon>
        <taxon>Luteimicrobium</taxon>
    </lineage>
</organism>
<evidence type="ECO:0000313" key="3">
    <source>
        <dbReference type="Proteomes" id="UP001157091"/>
    </source>
</evidence>
<protein>
    <submittedName>
        <fullName evidence="2">Uncharacterized protein</fullName>
    </submittedName>
</protein>
<proteinExistence type="predicted"/>
<evidence type="ECO:0000313" key="2">
    <source>
        <dbReference type="EMBL" id="GMA23011.1"/>
    </source>
</evidence>
<evidence type="ECO:0000256" key="1">
    <source>
        <dbReference type="SAM" id="MobiDB-lite"/>
    </source>
</evidence>
<keyword evidence="3" id="KW-1185">Reference proteome</keyword>